<accession>A0A6P8CL28</accession>
<sequence>MLILPATFMEKESIPRINEVLQAEVMPTSTMAKLNRIDEDLMKTGVTISDFKGAMTSTRGVLSVDIQVGSRLSPRHSSLWMSQKSSPGHSCQAEVILHQLSCSESWITTMKMSALFVLRVTMYMRGQSKLRPSNNSTLINYWFASAHVASCTLVKDYTDHRKDIMNTPTQGAKMVAEATAIVQCLLNFYAKEAREMKVRARNRKLSGKGRLLFTRFYSRGVVHTWSIHA</sequence>
<keyword evidence="1" id="KW-1185">Reference proteome</keyword>
<organism evidence="1 2">
    <name type="scientific">Punica granatum</name>
    <name type="common">Pomegranate</name>
    <dbReference type="NCBI Taxonomy" id="22663"/>
    <lineage>
        <taxon>Eukaryota</taxon>
        <taxon>Viridiplantae</taxon>
        <taxon>Streptophyta</taxon>
        <taxon>Embryophyta</taxon>
        <taxon>Tracheophyta</taxon>
        <taxon>Spermatophyta</taxon>
        <taxon>Magnoliopsida</taxon>
        <taxon>eudicotyledons</taxon>
        <taxon>Gunneridae</taxon>
        <taxon>Pentapetalae</taxon>
        <taxon>rosids</taxon>
        <taxon>malvids</taxon>
        <taxon>Myrtales</taxon>
        <taxon>Lythraceae</taxon>
        <taxon>Punica</taxon>
    </lineage>
</organism>
<proteinExistence type="predicted"/>
<dbReference type="GeneID" id="116197167"/>
<gene>
    <name evidence="2" type="primary">LOC116197167</name>
</gene>
<evidence type="ECO:0000313" key="1">
    <source>
        <dbReference type="Proteomes" id="UP000515151"/>
    </source>
</evidence>
<dbReference type="RefSeq" id="XP_031383079.1">
    <property type="nucleotide sequence ID" value="XM_031527219.1"/>
</dbReference>
<name>A0A6P8CL28_PUNGR</name>
<protein>
    <submittedName>
        <fullName evidence="2">Uncharacterized protein LOC116197167</fullName>
    </submittedName>
</protein>
<reference evidence="2" key="2">
    <citation type="submission" date="2025-08" db="UniProtKB">
        <authorList>
            <consortium name="RefSeq"/>
        </authorList>
    </citation>
    <scope>IDENTIFICATION</scope>
    <source>
        <tissue evidence="2">Leaf</tissue>
    </source>
</reference>
<evidence type="ECO:0000313" key="2">
    <source>
        <dbReference type="RefSeq" id="XP_031383079.1"/>
    </source>
</evidence>
<reference evidence="1" key="1">
    <citation type="journal article" date="2020" name="Plant Biotechnol. J.">
        <title>The pomegranate (Punica granatum L.) draft genome dissects genetic divergence between soft- and hard-seeded cultivars.</title>
        <authorList>
            <person name="Luo X."/>
            <person name="Li H."/>
            <person name="Wu Z."/>
            <person name="Yao W."/>
            <person name="Zhao P."/>
            <person name="Cao D."/>
            <person name="Yu H."/>
            <person name="Li K."/>
            <person name="Poudel K."/>
            <person name="Zhao D."/>
            <person name="Zhang F."/>
            <person name="Xia X."/>
            <person name="Chen L."/>
            <person name="Wang Q."/>
            <person name="Jing D."/>
            <person name="Cao S."/>
        </authorList>
    </citation>
    <scope>NUCLEOTIDE SEQUENCE [LARGE SCALE GENOMIC DNA]</scope>
    <source>
        <strain evidence="1">cv. Tunisia</strain>
    </source>
</reference>
<dbReference type="Proteomes" id="UP000515151">
    <property type="component" value="Chromosome 2"/>
</dbReference>
<dbReference type="AlphaFoldDB" id="A0A6P8CL28"/>
<dbReference type="OrthoDB" id="1738459at2759"/>